<keyword evidence="2" id="KW-0472">Membrane</keyword>
<dbReference type="PANTHER" id="PTHR41807:SF1">
    <property type="entry name" value="GLUTATHIONE TRANSFERASE 3"/>
    <property type="match status" value="1"/>
</dbReference>
<proteinExistence type="predicted"/>
<feature type="region of interest" description="Disordered" evidence="1">
    <location>
        <begin position="70"/>
        <end position="127"/>
    </location>
</feature>
<reference evidence="3" key="1">
    <citation type="journal article" date="2014" name="PLoS Genet.">
        <title>Signature Gene Expression Reveals Novel Clues to the Molecular Mechanisms of Dimorphic Transition in Penicillium marneffei.</title>
        <authorList>
            <person name="Yang E."/>
            <person name="Wang G."/>
            <person name="Cai J."/>
            <person name="Woo P.C."/>
            <person name="Lau S.K."/>
            <person name="Yuen K.-Y."/>
            <person name="Chow W.-N."/>
            <person name="Lin X."/>
        </authorList>
    </citation>
    <scope>NUCLEOTIDE SEQUENCE [LARGE SCALE GENOMIC DNA]</scope>
    <source>
        <strain evidence="3">PM1</strain>
    </source>
</reference>
<protein>
    <submittedName>
        <fullName evidence="3">Uncharacterized protein</fullName>
    </submittedName>
</protein>
<feature type="transmembrane region" description="Helical" evidence="2">
    <location>
        <begin position="239"/>
        <end position="261"/>
    </location>
</feature>
<keyword evidence="2" id="KW-0812">Transmembrane</keyword>
<evidence type="ECO:0000256" key="2">
    <source>
        <dbReference type="SAM" id="Phobius"/>
    </source>
</evidence>
<gene>
    <name evidence="3" type="ORF">GQ26_0400790</name>
</gene>
<name>A0A093V883_TALMA</name>
<dbReference type="InterPro" id="IPR038872">
    <property type="entry name" value="Put_GTT3"/>
</dbReference>
<dbReference type="GO" id="GO:0016020">
    <property type="term" value="C:membrane"/>
    <property type="evidence" value="ECO:0007669"/>
    <property type="project" value="TreeGrafter"/>
</dbReference>
<dbReference type="eggNOG" id="ENOG502S8AT">
    <property type="taxonomic scope" value="Eukaryota"/>
</dbReference>
<dbReference type="AlphaFoldDB" id="A0A093V883"/>
<evidence type="ECO:0000256" key="1">
    <source>
        <dbReference type="SAM" id="MobiDB-lite"/>
    </source>
</evidence>
<comment type="caution">
    <text evidence="3">The sequence shown here is derived from an EMBL/GenBank/DDBJ whole genome shotgun (WGS) entry which is preliminary data.</text>
</comment>
<dbReference type="EMBL" id="JPOX01000040">
    <property type="protein sequence ID" value="KFX42911.1"/>
    <property type="molecule type" value="Genomic_DNA"/>
</dbReference>
<accession>A0A093V883</accession>
<sequence>MSSSSSTGPYLRALRKTELVELAEISDLKDYADLKKAELEAALDSHLRANSSIFSGEKRLADYYRRLSQPARMSSPVKKEPKSESSGISVGSEEKRSSRRTRKTSTEAEETESEKTQTPVSAAVTARTPARSPLSFVTALPPSPAVVTDAIDRQTTIVREKMSDAWTKSGISERSDALRATLSSVKSIETIFVVLELIGLARELIPLRYLTTVPAVETVNTPEISVKIPDFFVLITGTFWAPFLLWAMTSLVLPLTFAYFFNLSLHAQSSTHSHNTRRASSTAQQVASFDPLVYNITKALVSYFVYANHFTFWSTFSHFSIEKVNGAIPGQWPGVLTGSAIGVLISLYDAVLRK</sequence>
<keyword evidence="2" id="KW-1133">Transmembrane helix</keyword>
<dbReference type="HOGENOM" id="CLU_041452_0_0_1"/>
<dbReference type="PANTHER" id="PTHR41807">
    <property type="entry name" value="GLUTATHIONE TRANSFERASE 3"/>
    <property type="match status" value="1"/>
</dbReference>
<organism evidence="3">
    <name type="scientific">Talaromyces marneffei PM1</name>
    <dbReference type="NCBI Taxonomy" id="1077442"/>
    <lineage>
        <taxon>Eukaryota</taxon>
        <taxon>Fungi</taxon>
        <taxon>Dikarya</taxon>
        <taxon>Ascomycota</taxon>
        <taxon>Pezizomycotina</taxon>
        <taxon>Eurotiomycetes</taxon>
        <taxon>Eurotiomycetidae</taxon>
        <taxon>Eurotiales</taxon>
        <taxon>Trichocomaceae</taxon>
        <taxon>Talaromyces</taxon>
        <taxon>Talaromyces sect. Talaromyces</taxon>
    </lineage>
</organism>
<evidence type="ECO:0000313" key="3">
    <source>
        <dbReference type="EMBL" id="KFX42911.1"/>
    </source>
</evidence>